<evidence type="ECO:0000259" key="8">
    <source>
        <dbReference type="PROSITE" id="PS51192"/>
    </source>
</evidence>
<reference evidence="10" key="1">
    <citation type="journal article" date="2020" name="Phytopathology">
        <title>Genome Sequence Resources of Colletotrichum truncatum, C. plurivorum, C. musicola, and C. sojae: Four Species Pathogenic to Soybean (Glycine max).</title>
        <authorList>
            <person name="Rogerio F."/>
            <person name="Boufleur T.R."/>
            <person name="Ciampi-Guillardi M."/>
            <person name="Sukno S.A."/>
            <person name="Thon M.R."/>
            <person name="Massola Junior N.S."/>
            <person name="Baroncelli R."/>
        </authorList>
    </citation>
    <scope>NUCLEOTIDE SEQUENCE</scope>
    <source>
        <strain evidence="10">LFN0074</strain>
    </source>
</reference>
<feature type="compositionally biased region" description="Acidic residues" evidence="7">
    <location>
        <begin position="625"/>
        <end position="641"/>
    </location>
</feature>
<dbReference type="GO" id="GO:0005524">
    <property type="term" value="F:ATP binding"/>
    <property type="evidence" value="ECO:0007669"/>
    <property type="project" value="UniProtKB-KW"/>
</dbReference>
<keyword evidence="6" id="KW-0175">Coiled coil</keyword>
<dbReference type="GO" id="GO:0043138">
    <property type="term" value="F:3'-5' DNA helicase activity"/>
    <property type="evidence" value="ECO:0007669"/>
    <property type="project" value="UniProtKB-EC"/>
</dbReference>
<dbReference type="PROSITE" id="PS51192">
    <property type="entry name" value="HELICASE_ATP_BIND_1"/>
    <property type="match status" value="1"/>
</dbReference>
<organism evidence="10 11">
    <name type="scientific">Colletotrichum musicola</name>
    <dbReference type="NCBI Taxonomy" id="2175873"/>
    <lineage>
        <taxon>Eukaryota</taxon>
        <taxon>Fungi</taxon>
        <taxon>Dikarya</taxon>
        <taxon>Ascomycota</taxon>
        <taxon>Pezizomycotina</taxon>
        <taxon>Sordariomycetes</taxon>
        <taxon>Hypocreomycetidae</taxon>
        <taxon>Glomerellales</taxon>
        <taxon>Glomerellaceae</taxon>
        <taxon>Colletotrichum</taxon>
        <taxon>Colletotrichum orchidearum species complex</taxon>
    </lineage>
</organism>
<dbReference type="Gene3D" id="3.40.50.300">
    <property type="entry name" value="P-loop containing nucleotide triphosphate hydrolases"/>
    <property type="match status" value="2"/>
</dbReference>
<proteinExistence type="inferred from homology"/>
<keyword evidence="11" id="KW-1185">Reference proteome</keyword>
<dbReference type="EC" id="5.6.2.4" evidence="5"/>
<dbReference type="SMART" id="SM00490">
    <property type="entry name" value="HELICc"/>
    <property type="match status" value="1"/>
</dbReference>
<comment type="caution">
    <text evidence="10">The sequence shown here is derived from an EMBL/GenBank/DDBJ whole genome shotgun (WGS) entry which is preliminary data.</text>
</comment>
<evidence type="ECO:0000256" key="3">
    <source>
        <dbReference type="ARBA" id="ARBA00022840"/>
    </source>
</evidence>
<name>A0A8H6MJM3_9PEZI</name>
<sequence>MHLKDFGEKKELLRGLLSLDYEMDRDDPTRCYDTELRLIHMALERIKNKAKQYARPTTMSWAALFEANRKDHQSERSRPFHFRKRPATEKRYLQVCLQLMAYIVRVMTIEDKNERPPFRLTSRQTKAYETMMDVAEVLGEVVDEAGGDLEGPEAKRLIGELEKAVLDMFLSVLDHETKQSEYENILVSFIAVLSIRADHGWEDHGSFTPKLSAIAAMSRLFVVKRAVDRRNELIEEKVSRGMGREEAEEKSASHFDLVRDMTSRFLVMGEQGTWTTPMQFLFRLRNWGMAANSKTASRGSVSWDDNDMVFKGSRINVLEIQAMIRAALAQLEALLFRELLFFGEYTEQSPGELGVPEIPWPSINDDASDATIGLSLTDAIYRVDGGKSKQWLFRRVWKSDRLRRDFFPDGSTEPSKKVAYRYGQNVERALRLLLFLVHLSYGQAARAPELLTIRIRNTVDGGVRNVLIDRGLVMIVTGIHKGYTRSEKEKVIHRFLPREVSTPLVYLVWLVLPFWEGLQANAGVVTEFPATLWGMKDSVDPFEATTEDEGDEGDVAIEVGGPDDDEGWKLGPGPFWTPDKMTRILRRLSTAGCGKTINISNWRHMAIALARRYFRDPRTSKAMDELDDGDGSDSEGEDDSPWDLQAGHGSAVAGMVYARLLTEGSFETNERRLQFRHISEEWHRLMGFRSAIGGLDAFLQPGRKRRRPSLHHEAMKAAQVQRWRTLRRVDTERTLRKLYGEEAGFQGVQERALEAIMSNKSFVVVIMGTGGGKSLCFMLPAASCPGGITVVVVPLVALLGDMVKRCRELGISCAEWRSDRVPGQVAIVFVTPESAMSKRFQDFLEGIRMTAQLDRIVIDECHTILEGSKAFRPKLRELGQLGLVGVQMVYLTATLPPSREADFFTLLHVGAADVHVIRTRTTRKNVRYCVLKAPGDEETAETVKAIVDRKLVEYPWPAKVIVYCRTVEGTEGIASHLGCDAYHREVDSRDGKAQRLAAWATGLRVRSAYGEGRVIVATNALGLGIDVPDIRLVLHVGMPYEMADYAQQSGRAGRDGQTSEAVVLDTAGVSGGSTSRPSTGFTSGDYVGGAHCRRVVMDSVMDGRRDRVECEEGEETCDVCRDTMVGLDDMPFEDEETQLIEREVMVRTMRERATRRLMEAEREILLFQRALDEEARRGCFFCSISTEESQLAGRDACHHTTLGCEWASRSDELTARTIAVGVVWKEVLMGADGRNQSVQGLHAHAVT</sequence>
<feature type="domain" description="Helicase C-terminal" evidence="9">
    <location>
        <begin position="946"/>
        <end position="1116"/>
    </location>
</feature>
<dbReference type="InterPro" id="IPR027417">
    <property type="entry name" value="P-loop_NTPase"/>
</dbReference>
<dbReference type="GO" id="GO:0000724">
    <property type="term" value="P:double-strand break repair via homologous recombination"/>
    <property type="evidence" value="ECO:0007669"/>
    <property type="project" value="TreeGrafter"/>
</dbReference>
<feature type="region of interest" description="Disordered" evidence="7">
    <location>
        <begin position="621"/>
        <end position="645"/>
    </location>
</feature>
<dbReference type="Proteomes" id="UP000639643">
    <property type="component" value="Unassembled WGS sequence"/>
</dbReference>
<dbReference type="PROSITE" id="PS51194">
    <property type="entry name" value="HELICASE_CTER"/>
    <property type="match status" value="1"/>
</dbReference>
<evidence type="ECO:0000313" key="10">
    <source>
        <dbReference type="EMBL" id="KAF6793337.1"/>
    </source>
</evidence>
<dbReference type="GO" id="GO:0005694">
    <property type="term" value="C:chromosome"/>
    <property type="evidence" value="ECO:0007669"/>
    <property type="project" value="TreeGrafter"/>
</dbReference>
<keyword evidence="3" id="KW-0067">ATP-binding</keyword>
<dbReference type="EMBL" id="WIGM01001603">
    <property type="protein sequence ID" value="KAF6793337.1"/>
    <property type="molecule type" value="Genomic_DNA"/>
</dbReference>
<protein>
    <recommendedName>
        <fullName evidence="5">DNA 3'-5' helicase</fullName>
        <ecNumber evidence="5">5.6.2.4</ecNumber>
    </recommendedName>
</protein>
<dbReference type="OrthoDB" id="3522001at2759"/>
<dbReference type="Pfam" id="PF00271">
    <property type="entry name" value="Helicase_C"/>
    <property type="match status" value="1"/>
</dbReference>
<dbReference type="GO" id="GO:0003676">
    <property type="term" value="F:nucleic acid binding"/>
    <property type="evidence" value="ECO:0007669"/>
    <property type="project" value="InterPro"/>
</dbReference>
<evidence type="ECO:0000256" key="6">
    <source>
        <dbReference type="SAM" id="Coils"/>
    </source>
</evidence>
<dbReference type="InterPro" id="IPR014001">
    <property type="entry name" value="Helicase_ATP-bd"/>
</dbReference>
<dbReference type="SMART" id="SM00487">
    <property type="entry name" value="DEXDc"/>
    <property type="match status" value="1"/>
</dbReference>
<evidence type="ECO:0000256" key="7">
    <source>
        <dbReference type="SAM" id="MobiDB-lite"/>
    </source>
</evidence>
<evidence type="ECO:0000256" key="2">
    <source>
        <dbReference type="ARBA" id="ARBA00022741"/>
    </source>
</evidence>
<dbReference type="PANTHER" id="PTHR13710">
    <property type="entry name" value="DNA HELICASE RECQ FAMILY MEMBER"/>
    <property type="match status" value="1"/>
</dbReference>
<dbReference type="PANTHER" id="PTHR13710:SF154">
    <property type="entry name" value="RECQ HELICASE, PUTATIVE (AFU_ORTHOLOGUE AFUA_6G14720)-RELATED"/>
    <property type="match status" value="1"/>
</dbReference>
<evidence type="ECO:0000259" key="9">
    <source>
        <dbReference type="PROSITE" id="PS51194"/>
    </source>
</evidence>
<comment type="similarity">
    <text evidence="1">Belongs to the helicase family. RecQ subfamily.</text>
</comment>
<dbReference type="SUPFAM" id="SSF52540">
    <property type="entry name" value="P-loop containing nucleoside triphosphate hydrolases"/>
    <property type="match status" value="1"/>
</dbReference>
<accession>A0A8H6MJM3</accession>
<evidence type="ECO:0000256" key="1">
    <source>
        <dbReference type="ARBA" id="ARBA00005446"/>
    </source>
</evidence>
<dbReference type="InterPro" id="IPR001650">
    <property type="entry name" value="Helicase_C-like"/>
</dbReference>
<feature type="domain" description="Helicase ATP-binding" evidence="8">
    <location>
        <begin position="754"/>
        <end position="913"/>
    </location>
</feature>
<keyword evidence="2" id="KW-0547">Nucleotide-binding</keyword>
<dbReference type="AlphaFoldDB" id="A0A8H6MJM3"/>
<evidence type="ECO:0000256" key="4">
    <source>
        <dbReference type="ARBA" id="ARBA00034617"/>
    </source>
</evidence>
<evidence type="ECO:0000256" key="5">
    <source>
        <dbReference type="ARBA" id="ARBA00034808"/>
    </source>
</evidence>
<dbReference type="GO" id="GO:0005737">
    <property type="term" value="C:cytoplasm"/>
    <property type="evidence" value="ECO:0007669"/>
    <property type="project" value="TreeGrafter"/>
</dbReference>
<dbReference type="GO" id="GO:0009378">
    <property type="term" value="F:four-way junction helicase activity"/>
    <property type="evidence" value="ECO:0007669"/>
    <property type="project" value="TreeGrafter"/>
</dbReference>
<comment type="catalytic activity">
    <reaction evidence="4">
        <text>Couples ATP hydrolysis with the unwinding of duplex DNA by translocating in the 3'-5' direction.</text>
        <dbReference type="EC" id="5.6.2.4"/>
    </reaction>
</comment>
<evidence type="ECO:0000313" key="11">
    <source>
        <dbReference type="Proteomes" id="UP000639643"/>
    </source>
</evidence>
<dbReference type="InterPro" id="IPR011545">
    <property type="entry name" value="DEAD/DEAH_box_helicase_dom"/>
</dbReference>
<feature type="coiled-coil region" evidence="6">
    <location>
        <begin position="1150"/>
        <end position="1177"/>
    </location>
</feature>
<dbReference type="Pfam" id="PF00270">
    <property type="entry name" value="DEAD"/>
    <property type="match status" value="1"/>
</dbReference>
<gene>
    <name evidence="10" type="ORF">CMUS01_16109</name>
</gene>